<evidence type="ECO:0000313" key="1">
    <source>
        <dbReference type="EMBL" id="DAE18215.1"/>
    </source>
</evidence>
<reference evidence="1" key="1">
    <citation type="journal article" date="2021" name="Proc. Natl. Acad. Sci. U.S.A.">
        <title>A Catalog of Tens of Thousands of Viruses from Human Metagenomes Reveals Hidden Associations with Chronic Diseases.</title>
        <authorList>
            <person name="Tisza M.J."/>
            <person name="Buck C.B."/>
        </authorList>
    </citation>
    <scope>NUCLEOTIDE SEQUENCE</scope>
    <source>
        <strain evidence="1">CtdNl2</strain>
    </source>
</reference>
<name>A0A8S5QG38_9CAUD</name>
<dbReference type="EMBL" id="BK015652">
    <property type="protein sequence ID" value="DAE18215.1"/>
    <property type="molecule type" value="Genomic_DNA"/>
</dbReference>
<protein>
    <submittedName>
        <fullName evidence="1">Uncharacterized protein</fullName>
    </submittedName>
</protein>
<organism evidence="1">
    <name type="scientific">Myoviridae sp. ctdNl2</name>
    <dbReference type="NCBI Taxonomy" id="2825140"/>
    <lineage>
        <taxon>Viruses</taxon>
        <taxon>Duplodnaviria</taxon>
        <taxon>Heunggongvirae</taxon>
        <taxon>Uroviricota</taxon>
        <taxon>Caudoviricetes</taxon>
    </lineage>
</organism>
<accession>A0A8S5QG38</accession>
<proteinExistence type="predicted"/>
<sequence>MKYKESIYPTNTKINCYSNYRHLSIMRFVKPHSFYLLLHHICFCNLTQLNKLLTSSCILHSLKFPNKPSVHTYTLCLLYNCISVSIS</sequence>